<gene>
    <name evidence="4" type="ORF">GMA8713_00186</name>
</gene>
<dbReference type="NCBIfam" id="TIGR04215">
    <property type="entry name" value="choice_anch_A"/>
    <property type="match status" value="1"/>
</dbReference>
<reference evidence="5" key="1">
    <citation type="submission" date="2016-02" db="EMBL/GenBank/DDBJ databases">
        <authorList>
            <person name="Rodrigo-Torres Lidia"/>
            <person name="Arahal R.David."/>
        </authorList>
    </citation>
    <scope>NUCLEOTIDE SEQUENCE [LARGE SCALE GENOMIC DNA]</scope>
    <source>
        <strain evidence="5">CECT 8713</strain>
    </source>
</reference>
<dbReference type="InterPro" id="IPR002372">
    <property type="entry name" value="PQQ_rpt_dom"/>
</dbReference>
<evidence type="ECO:0000259" key="2">
    <source>
        <dbReference type="Pfam" id="PF13360"/>
    </source>
</evidence>
<dbReference type="EMBL" id="FIZY01000001">
    <property type="protein sequence ID" value="CZF77470.1"/>
    <property type="molecule type" value="Genomic_DNA"/>
</dbReference>
<feature type="signal peptide" evidence="1">
    <location>
        <begin position="1"/>
        <end position="18"/>
    </location>
</feature>
<protein>
    <recommendedName>
        <fullName evidence="6">FG-GAP repeat protein</fullName>
    </recommendedName>
</protein>
<dbReference type="Pfam" id="PF13360">
    <property type="entry name" value="PQQ_2"/>
    <property type="match status" value="1"/>
</dbReference>
<feature type="domain" description="Choice-of-anchor A" evidence="3">
    <location>
        <begin position="21"/>
        <end position="265"/>
    </location>
</feature>
<feature type="chain" id="PRO_5007281628" description="FG-GAP repeat protein" evidence="1">
    <location>
        <begin position="19"/>
        <end position="719"/>
    </location>
</feature>
<dbReference type="AlphaFoldDB" id="A0A128ETE9"/>
<dbReference type="SUPFAM" id="SSF69318">
    <property type="entry name" value="Integrin alpha N-terminal domain"/>
    <property type="match status" value="2"/>
</dbReference>
<keyword evidence="1" id="KW-0732">Signal</keyword>
<evidence type="ECO:0000256" key="1">
    <source>
        <dbReference type="SAM" id="SignalP"/>
    </source>
</evidence>
<feature type="domain" description="Pyrrolo-quinoline quinone repeat" evidence="2">
    <location>
        <begin position="476"/>
        <end position="688"/>
    </location>
</feature>
<evidence type="ECO:0000313" key="5">
    <source>
        <dbReference type="Proteomes" id="UP000073601"/>
    </source>
</evidence>
<accession>A0A128ETE9</accession>
<dbReference type="InterPro" id="IPR026588">
    <property type="entry name" value="Choice_anch_A"/>
</dbReference>
<organism evidence="4 5">
    <name type="scientific">Grimontia marina</name>
    <dbReference type="NCBI Taxonomy" id="646534"/>
    <lineage>
        <taxon>Bacteria</taxon>
        <taxon>Pseudomonadati</taxon>
        <taxon>Pseudomonadota</taxon>
        <taxon>Gammaproteobacteria</taxon>
        <taxon>Vibrionales</taxon>
        <taxon>Vibrionaceae</taxon>
        <taxon>Grimontia</taxon>
    </lineage>
</organism>
<name>A0A128ETE9_9GAMM</name>
<dbReference type="RefSeq" id="WP_062704838.1">
    <property type="nucleotide sequence ID" value="NZ_CAWRCI010000001.1"/>
</dbReference>
<dbReference type="InterPro" id="IPR028994">
    <property type="entry name" value="Integrin_alpha_N"/>
</dbReference>
<dbReference type="Pfam" id="PF20597">
    <property type="entry name" value="pAdhesive_15"/>
    <property type="match status" value="1"/>
</dbReference>
<dbReference type="PANTHER" id="PTHR45460:SF2">
    <property type="entry name" value="ALPHA 1,3 GLUCANASE, GH71 FAMILY (EUROFUNG)"/>
    <property type="match status" value="1"/>
</dbReference>
<evidence type="ECO:0008006" key="6">
    <source>
        <dbReference type="Google" id="ProtNLM"/>
    </source>
</evidence>
<dbReference type="Proteomes" id="UP000073601">
    <property type="component" value="Unassembled WGS sequence"/>
</dbReference>
<dbReference type="PANTHER" id="PTHR45460">
    <property type="entry name" value="SIMILAR TO CYSTEINE PROTEINASE"/>
    <property type="match status" value="1"/>
</dbReference>
<evidence type="ECO:0000259" key="3">
    <source>
        <dbReference type="Pfam" id="PF20597"/>
    </source>
</evidence>
<proteinExistence type="predicted"/>
<sequence>MKKIIGMAVLLGCFQASAFESEYSALVFENFSSPHSSSSGPLAIGNNATLDGYGINYGSYDFPPEDYALVVGGDLSFANGQVYYGSIITGGDISNVSESVRSSLSPGSNISGNADLPINFNDLRNKARRLSLDLSSRKDTGSVIYQWGGIYLEGDCSSDFHVFNVDGIALERAHTLALSCVPEDATVIVNINGNVNDFKPLSNISLSDFIPNRTKTVFNLYEATSLSISGVAIEGLLLAPIADISAPSGSSSVGIIANSWQGSMSLAYQPFAASIPGSNESIDMSLKWQWDGNGFMPDHNQVMVSPIIGQLNDDNRDGKIDSLDAADVVVVSFKGKNYKGTGIVRALSGIDGEELWSYENGFVSVDPRFTPALGDVDNDGVIEVVAVDDSNQQLVIFDHEGNVSKRVELADTLAGNVTLTDIDSDGSIEILAGTSAYNYHTGMLFKMHWVADHISVDVDGDGIAEVLSGNKLFDSNGQLLWSHRANELGWFTSVVDTDQDTFPEFLVSFPDPKNGESNLSLLSHTGNVIWETYTSGQGAGAQAIGSFFGADKLGIAVAGYNSVDMFNTKGMLIWSKDINDETSGKVGVTSFDFDSDGIQEVILQDHEHLYVLNGESGEVRAKVPNSTATLWEYPVVADLEGDNNAELIVVSNNYHPLYSKTTGVRVFESSNKKMPWQNATRIWNQHSYHQTNITQDGKVPQYELPSWLLNNSYRSSTLR</sequence>
<keyword evidence="5" id="KW-1185">Reference proteome</keyword>
<evidence type="ECO:0000313" key="4">
    <source>
        <dbReference type="EMBL" id="CZF77470.1"/>
    </source>
</evidence>